<dbReference type="Pfam" id="PF16012">
    <property type="entry name" value="DUF4780"/>
    <property type="match status" value="1"/>
</dbReference>
<proteinExistence type="predicted"/>
<accession>A0A9N9WUZ5</accession>
<dbReference type="Proteomes" id="UP001153620">
    <property type="component" value="Chromosome 3"/>
</dbReference>
<keyword evidence="3" id="KW-1185">Reference proteome</keyword>
<organism evidence="2 3">
    <name type="scientific">Chironomus riparius</name>
    <dbReference type="NCBI Taxonomy" id="315576"/>
    <lineage>
        <taxon>Eukaryota</taxon>
        <taxon>Metazoa</taxon>
        <taxon>Ecdysozoa</taxon>
        <taxon>Arthropoda</taxon>
        <taxon>Hexapoda</taxon>
        <taxon>Insecta</taxon>
        <taxon>Pterygota</taxon>
        <taxon>Neoptera</taxon>
        <taxon>Endopterygota</taxon>
        <taxon>Diptera</taxon>
        <taxon>Nematocera</taxon>
        <taxon>Chironomoidea</taxon>
        <taxon>Chironomidae</taxon>
        <taxon>Chironominae</taxon>
        <taxon>Chironomus</taxon>
    </lineage>
</organism>
<reference evidence="2" key="2">
    <citation type="submission" date="2022-10" db="EMBL/GenBank/DDBJ databases">
        <authorList>
            <consortium name="ENA_rothamsted_submissions"/>
            <consortium name="culmorum"/>
            <person name="King R."/>
        </authorList>
    </citation>
    <scope>NUCLEOTIDE SEQUENCE</scope>
</reference>
<gene>
    <name evidence="2" type="ORF">CHIRRI_LOCUS9281</name>
</gene>
<reference evidence="2" key="1">
    <citation type="submission" date="2022-01" db="EMBL/GenBank/DDBJ databases">
        <authorList>
            <person name="King R."/>
        </authorList>
    </citation>
    <scope>NUCLEOTIDE SEQUENCE</scope>
</reference>
<evidence type="ECO:0000313" key="3">
    <source>
        <dbReference type="Proteomes" id="UP001153620"/>
    </source>
</evidence>
<name>A0A9N9WUZ5_9DIPT</name>
<dbReference type="EMBL" id="OU895879">
    <property type="protein sequence ID" value="CAG9806424.1"/>
    <property type="molecule type" value="Genomic_DNA"/>
</dbReference>
<sequence length="329" mass="38330">MPKKGFPKICNYCKNHPIAGEMPVLEKHHRPCEKYNNKEHFKICKPCERNHRKTENVRIWRAKKANKKPSDIAIDKIIAELLKDEVNYEIVNSKNVDQNSSDEMFEIITDDFIMAEDSGSIKNEWKQYTELPNQDCNDSGFTLVIQHPLFPNVLLNENDAMRFQSQIEDMIDDLRENEKTPKFISHVIENGCWRVVSADESTQKWFKEKASAFTCLVDNTNVPVRVIPLNELPRFICAGYIPGKAIESAKILGRIQKQNSGVDTSRWYIREIEQQEKQFLIRFMIDPISLNKIQDLNCVLNFGMNQVNLFICEQVDEKFEEPEEQIVVC</sequence>
<protein>
    <recommendedName>
        <fullName evidence="1">DUF4780 domain-containing protein</fullName>
    </recommendedName>
</protein>
<dbReference type="AlphaFoldDB" id="A0A9N9WUZ5"/>
<feature type="domain" description="DUF4780" evidence="1">
    <location>
        <begin position="143"/>
        <end position="309"/>
    </location>
</feature>
<evidence type="ECO:0000259" key="1">
    <source>
        <dbReference type="Pfam" id="PF16012"/>
    </source>
</evidence>
<dbReference type="InterPro" id="IPR031961">
    <property type="entry name" value="DUF4780"/>
</dbReference>
<evidence type="ECO:0000313" key="2">
    <source>
        <dbReference type="EMBL" id="CAG9806424.1"/>
    </source>
</evidence>